<dbReference type="PANTHER" id="PTHR12560">
    <property type="entry name" value="LONGEVITY ASSURANCE FACTOR 1 LAG1"/>
    <property type="match status" value="1"/>
</dbReference>
<dbReference type="PROSITE" id="PS50071">
    <property type="entry name" value="HOMEOBOX_2"/>
    <property type="match status" value="1"/>
</dbReference>
<dbReference type="Pfam" id="PF00046">
    <property type="entry name" value="Homeodomain"/>
    <property type="match status" value="1"/>
</dbReference>
<evidence type="ECO:0000256" key="2">
    <source>
        <dbReference type="ARBA" id="ARBA00004586"/>
    </source>
</evidence>
<comment type="subcellular location">
    <subcellularLocation>
        <location evidence="1">Endomembrane system</location>
        <topology evidence="1">Multi-pass membrane protein</topology>
    </subcellularLocation>
    <subcellularLocation>
        <location evidence="2">Endoplasmic reticulum membrane</location>
    </subcellularLocation>
    <subcellularLocation>
        <location evidence="7 8">Nucleus</location>
    </subcellularLocation>
</comment>
<evidence type="ECO:0000256" key="3">
    <source>
        <dbReference type="ARBA" id="ARBA00004760"/>
    </source>
</evidence>
<name>A0A4W5REW1_9TELE</name>
<sequence length="90" mass="10706">MGFHCCYSFRFIASPCALLLHIHAASVHWRATPNTILEKVFTSITKCPDWRHLDGLSKQLDWDVRKVQRWFRQRRNQDKPSILTKFCESM</sequence>
<dbReference type="Proteomes" id="UP000314982">
    <property type="component" value="Unassembled WGS sequence"/>
</dbReference>
<proteinExistence type="predicted"/>
<protein>
    <recommendedName>
        <fullName evidence="10">Homeobox domain-containing protein</fullName>
    </recommendedName>
</protein>
<reference evidence="11" key="3">
    <citation type="submission" date="2025-09" db="UniProtKB">
        <authorList>
            <consortium name="Ensembl"/>
        </authorList>
    </citation>
    <scope>IDENTIFICATION</scope>
</reference>
<feature type="chain" id="PRO_5021395729" description="Homeobox domain-containing protein" evidence="9">
    <location>
        <begin position="25"/>
        <end position="90"/>
    </location>
</feature>
<keyword evidence="7 8" id="KW-0539">Nucleus</keyword>
<evidence type="ECO:0000313" key="11">
    <source>
        <dbReference type="Ensembl" id="ENSHHUP00000087212.1"/>
    </source>
</evidence>
<comment type="catalytic activity">
    <reaction evidence="6">
        <text>sphinganine + octadecanoyl-CoA = N-(octadecanoyl)-sphinganine + CoA + H(+)</text>
        <dbReference type="Rhea" id="RHEA:36547"/>
        <dbReference type="ChEBI" id="CHEBI:15378"/>
        <dbReference type="ChEBI" id="CHEBI:57287"/>
        <dbReference type="ChEBI" id="CHEBI:57394"/>
        <dbReference type="ChEBI" id="CHEBI:57817"/>
        <dbReference type="ChEBI" id="CHEBI:67033"/>
    </reaction>
    <physiologicalReaction direction="left-to-right" evidence="6">
        <dbReference type="Rhea" id="RHEA:36548"/>
    </physiologicalReaction>
</comment>
<dbReference type="GeneTree" id="ENSGT01030000234515"/>
<feature type="DNA-binding region" description="Homeobox" evidence="7">
    <location>
        <begin position="39"/>
        <end position="82"/>
    </location>
</feature>
<accession>A0A4W5REW1</accession>
<dbReference type="InterPro" id="IPR001356">
    <property type="entry name" value="HD"/>
</dbReference>
<dbReference type="GO" id="GO:0050291">
    <property type="term" value="F:sphingosine N-acyltransferase activity"/>
    <property type="evidence" value="ECO:0007669"/>
    <property type="project" value="InterPro"/>
</dbReference>
<dbReference type="Ensembl" id="ENSHHUT00000089937.1">
    <property type="protein sequence ID" value="ENSHHUP00000087212.1"/>
    <property type="gene ID" value="ENSHHUG00000050452.1"/>
</dbReference>
<evidence type="ECO:0000256" key="7">
    <source>
        <dbReference type="PROSITE-ProRule" id="PRU00108"/>
    </source>
</evidence>
<evidence type="ECO:0000256" key="9">
    <source>
        <dbReference type="SAM" id="SignalP"/>
    </source>
</evidence>
<evidence type="ECO:0000256" key="4">
    <source>
        <dbReference type="ARBA" id="ARBA00004991"/>
    </source>
</evidence>
<keyword evidence="5" id="KW-0443">Lipid metabolism</keyword>
<evidence type="ECO:0000259" key="10">
    <source>
        <dbReference type="PROSITE" id="PS50071"/>
    </source>
</evidence>
<dbReference type="GO" id="GO:0005634">
    <property type="term" value="C:nucleus"/>
    <property type="evidence" value="ECO:0007669"/>
    <property type="project" value="UniProtKB-SubCell"/>
</dbReference>
<dbReference type="InterPro" id="IPR009057">
    <property type="entry name" value="Homeodomain-like_sf"/>
</dbReference>
<evidence type="ECO:0000256" key="5">
    <source>
        <dbReference type="ARBA" id="ARBA00022516"/>
    </source>
</evidence>
<reference evidence="12" key="1">
    <citation type="submission" date="2018-06" db="EMBL/GenBank/DDBJ databases">
        <title>Genome assembly of Danube salmon.</title>
        <authorList>
            <person name="Macqueen D.J."/>
            <person name="Gundappa M.K."/>
        </authorList>
    </citation>
    <scope>NUCLEOTIDE SEQUENCE [LARGE SCALE GENOMIC DNA]</scope>
</reference>
<dbReference type="AlphaFoldDB" id="A0A4W5REW1"/>
<feature type="signal peptide" evidence="9">
    <location>
        <begin position="1"/>
        <end position="24"/>
    </location>
</feature>
<comment type="pathway">
    <text evidence="4">Sphingolipid metabolism.</text>
</comment>
<reference evidence="11" key="2">
    <citation type="submission" date="2025-08" db="UniProtKB">
        <authorList>
            <consortium name="Ensembl"/>
        </authorList>
    </citation>
    <scope>IDENTIFICATION</scope>
</reference>
<evidence type="ECO:0000313" key="12">
    <source>
        <dbReference type="Proteomes" id="UP000314982"/>
    </source>
</evidence>
<keyword evidence="12" id="KW-1185">Reference proteome</keyword>
<dbReference type="InterPro" id="IPR016439">
    <property type="entry name" value="Lag1/Lac1-like"/>
</dbReference>
<dbReference type="PANTHER" id="PTHR12560:SF8">
    <property type="entry name" value="CERAMIDE SYNTHASE 5"/>
    <property type="match status" value="1"/>
</dbReference>
<comment type="pathway">
    <text evidence="3">Lipid metabolism; sphingolipid metabolism.</text>
</comment>
<dbReference type="FunFam" id="1.10.10.60:FF:000020">
    <property type="entry name" value="Ceramide synthase 5"/>
    <property type="match status" value="1"/>
</dbReference>
<keyword evidence="5" id="KW-0444">Lipid biosynthesis</keyword>
<keyword evidence="7 8" id="KW-0238">DNA-binding</keyword>
<dbReference type="GO" id="GO:0003677">
    <property type="term" value="F:DNA binding"/>
    <property type="evidence" value="ECO:0007669"/>
    <property type="project" value="UniProtKB-UniRule"/>
</dbReference>
<dbReference type="STRING" id="62062.ENSHHUP00000087212"/>
<dbReference type="GO" id="GO:0005789">
    <property type="term" value="C:endoplasmic reticulum membrane"/>
    <property type="evidence" value="ECO:0007669"/>
    <property type="project" value="UniProtKB-SubCell"/>
</dbReference>
<dbReference type="GO" id="GO:0046513">
    <property type="term" value="P:ceramide biosynthetic process"/>
    <property type="evidence" value="ECO:0007669"/>
    <property type="project" value="InterPro"/>
</dbReference>
<dbReference type="SUPFAM" id="SSF46689">
    <property type="entry name" value="Homeodomain-like"/>
    <property type="match status" value="1"/>
</dbReference>
<keyword evidence="9" id="KW-0732">Signal</keyword>
<evidence type="ECO:0000256" key="6">
    <source>
        <dbReference type="ARBA" id="ARBA00049036"/>
    </source>
</evidence>
<organism evidence="11 12">
    <name type="scientific">Hucho hucho</name>
    <name type="common">huchen</name>
    <dbReference type="NCBI Taxonomy" id="62062"/>
    <lineage>
        <taxon>Eukaryota</taxon>
        <taxon>Metazoa</taxon>
        <taxon>Chordata</taxon>
        <taxon>Craniata</taxon>
        <taxon>Vertebrata</taxon>
        <taxon>Euteleostomi</taxon>
        <taxon>Actinopterygii</taxon>
        <taxon>Neopterygii</taxon>
        <taxon>Teleostei</taxon>
        <taxon>Protacanthopterygii</taxon>
        <taxon>Salmoniformes</taxon>
        <taxon>Salmonidae</taxon>
        <taxon>Salmoninae</taxon>
        <taxon>Hucho</taxon>
    </lineage>
</organism>
<evidence type="ECO:0000256" key="1">
    <source>
        <dbReference type="ARBA" id="ARBA00004127"/>
    </source>
</evidence>
<feature type="domain" description="Homeobox" evidence="10">
    <location>
        <begin position="37"/>
        <end position="81"/>
    </location>
</feature>
<dbReference type="Gene3D" id="1.10.10.60">
    <property type="entry name" value="Homeodomain-like"/>
    <property type="match status" value="1"/>
</dbReference>
<dbReference type="CDD" id="cd00086">
    <property type="entry name" value="homeodomain"/>
    <property type="match status" value="1"/>
</dbReference>
<evidence type="ECO:0000256" key="8">
    <source>
        <dbReference type="RuleBase" id="RU000682"/>
    </source>
</evidence>
<keyword evidence="7 8" id="KW-0371">Homeobox</keyword>